<evidence type="ECO:0000313" key="2">
    <source>
        <dbReference type="Proteomes" id="UP001595704"/>
    </source>
</evidence>
<evidence type="ECO:0000313" key="1">
    <source>
        <dbReference type="EMBL" id="MFC3636141.1"/>
    </source>
</evidence>
<gene>
    <name evidence="1" type="ORF">ACFONL_01910</name>
</gene>
<dbReference type="EMBL" id="JBHRYC010000023">
    <property type="protein sequence ID" value="MFC3636141.1"/>
    <property type="molecule type" value="Genomic_DNA"/>
</dbReference>
<dbReference type="RefSeq" id="WP_191317738.1">
    <property type="nucleotide sequence ID" value="NZ_BNCG01000001.1"/>
</dbReference>
<proteinExistence type="predicted"/>
<sequence length="108" mass="11181">MIAAVDRCVAGSGGAVQIDCRSNFASDGEDAYKNAHVVFSIRGTAGAPVTEYEVFVAHGLVSVHRIRNHMRRPVIIPGFTGPQLVGAASSDFGAAIVRLALDEGEGGA</sequence>
<organism evidence="1 2">
    <name type="scientific">Camelimonas fluminis</name>
    <dbReference type="NCBI Taxonomy" id="1576911"/>
    <lineage>
        <taxon>Bacteria</taxon>
        <taxon>Pseudomonadati</taxon>
        <taxon>Pseudomonadota</taxon>
        <taxon>Alphaproteobacteria</taxon>
        <taxon>Hyphomicrobiales</taxon>
        <taxon>Chelatococcaceae</taxon>
        <taxon>Camelimonas</taxon>
    </lineage>
</organism>
<reference evidence="2" key="1">
    <citation type="journal article" date="2019" name="Int. J. Syst. Evol. Microbiol.">
        <title>The Global Catalogue of Microorganisms (GCM) 10K type strain sequencing project: providing services to taxonomists for standard genome sequencing and annotation.</title>
        <authorList>
            <consortium name="The Broad Institute Genomics Platform"/>
            <consortium name="The Broad Institute Genome Sequencing Center for Infectious Disease"/>
            <person name="Wu L."/>
            <person name="Ma J."/>
        </authorList>
    </citation>
    <scope>NUCLEOTIDE SEQUENCE [LARGE SCALE GENOMIC DNA]</scope>
    <source>
        <strain evidence="2">KCTC 42282</strain>
    </source>
</reference>
<name>A0ABV7UCC5_9HYPH</name>
<accession>A0ABV7UCC5</accession>
<dbReference type="Proteomes" id="UP001595704">
    <property type="component" value="Unassembled WGS sequence"/>
</dbReference>
<comment type="caution">
    <text evidence="1">The sequence shown here is derived from an EMBL/GenBank/DDBJ whole genome shotgun (WGS) entry which is preliminary data.</text>
</comment>
<protein>
    <submittedName>
        <fullName evidence="1">Uncharacterized protein</fullName>
    </submittedName>
</protein>
<keyword evidence="2" id="KW-1185">Reference proteome</keyword>